<sequence length="33" mass="3965">MQKEYRFDHGPEKMTAVYDDYDGKYNPAATIYF</sequence>
<name>A0A8S5N059_9CAUD</name>
<reference evidence="1" key="1">
    <citation type="journal article" date="2021" name="Proc. Natl. Acad. Sci. U.S.A.">
        <title>A Catalog of Tens of Thousands of Viruses from Human Metagenomes Reveals Hidden Associations with Chronic Diseases.</title>
        <authorList>
            <person name="Tisza M.J."/>
            <person name="Buck C.B."/>
        </authorList>
    </citation>
    <scope>NUCLEOTIDE SEQUENCE</scope>
    <source>
        <strain evidence="1">CtoMB99</strain>
    </source>
</reference>
<proteinExistence type="predicted"/>
<organism evidence="1">
    <name type="scientific">Siphoviridae sp. ctoMB99</name>
    <dbReference type="NCBI Taxonomy" id="2826459"/>
    <lineage>
        <taxon>Viruses</taxon>
        <taxon>Duplodnaviria</taxon>
        <taxon>Heunggongvirae</taxon>
        <taxon>Uroviricota</taxon>
        <taxon>Caudoviricetes</taxon>
    </lineage>
</organism>
<accession>A0A8S5N059</accession>
<evidence type="ECO:0000313" key="1">
    <source>
        <dbReference type="EMBL" id="DAD87658.1"/>
    </source>
</evidence>
<dbReference type="EMBL" id="BK015023">
    <property type="protein sequence ID" value="DAD87658.1"/>
    <property type="molecule type" value="Genomic_DNA"/>
</dbReference>
<protein>
    <submittedName>
        <fullName evidence="1">Uncharacterized protein</fullName>
    </submittedName>
</protein>